<evidence type="ECO:0000256" key="4">
    <source>
        <dbReference type="SAM" id="MobiDB-lite"/>
    </source>
</evidence>
<dbReference type="SUPFAM" id="SSF53474">
    <property type="entry name" value="alpha/beta-Hydrolases"/>
    <property type="match status" value="1"/>
</dbReference>
<sequence>MTSSTSSPVNRIIHHYAQEHTLQKVSVSVSNPAEEDTGYWVIYIHGGAWRDPAVTLSSFDLTQSLLLQPPKSIIQEKVSAFASIEYRLSPHSNFPQDPQTTPSTELRRARHPDHINDVRAAISFLQTKYGFGDRYILVGHSCGATLAFQTVMDGLPGVNADGDATRLIKPKAIVGVEGIYDMKLLRDNYRQYDAYQEFLTSAFGPDEKLWDAASPARASPGFQRGWTEGKLAILAHSTDDELVDFEQVDAMRDGLKAWEEENKEGRRVVTLRDLHGLHNEVWSKGEELARVITVAVEELARLDGGS</sequence>
<evidence type="ECO:0000259" key="5">
    <source>
        <dbReference type="Pfam" id="PF20434"/>
    </source>
</evidence>
<comment type="subunit">
    <text evidence="3">Homodimer.</text>
</comment>
<dbReference type="Pfam" id="PF20434">
    <property type="entry name" value="BD-FAE"/>
    <property type="match status" value="1"/>
</dbReference>
<dbReference type="InterPro" id="IPR029058">
    <property type="entry name" value="AB_hydrolase_fold"/>
</dbReference>
<keyword evidence="2 3" id="KW-0823">Tryptophan catabolism</keyword>
<feature type="compositionally biased region" description="Polar residues" evidence="4">
    <location>
        <begin position="90"/>
        <end position="104"/>
    </location>
</feature>
<proteinExistence type="inferred from homology"/>
<feature type="region of interest" description="Disordered" evidence="4">
    <location>
        <begin position="90"/>
        <end position="110"/>
    </location>
</feature>
<comment type="pathway">
    <text evidence="3">Amino-acid degradation; L-tryptophan degradation via kynurenine pathway; L-kynurenine from L-tryptophan: step 2/2.</text>
</comment>
<dbReference type="PANTHER" id="PTHR48081">
    <property type="entry name" value="AB HYDROLASE SUPERFAMILY PROTEIN C4A8.06C"/>
    <property type="match status" value="1"/>
</dbReference>
<dbReference type="Proteomes" id="UP001583193">
    <property type="component" value="Unassembled WGS sequence"/>
</dbReference>
<feature type="active site" evidence="3">
    <location>
        <position position="240"/>
    </location>
</feature>
<comment type="function">
    <text evidence="3">Catalyzes the hydrolysis of N-formyl-L-kynurenine to L-kynurenine, the second step in the kynurenine pathway of tryptophan degradation. Kynurenine may be further oxidized to nicotinic acid, NAD(H) and NADP(H). Required for elimination of toxic metabolites.</text>
</comment>
<dbReference type="EMBL" id="JAVDPF010000018">
    <property type="protein sequence ID" value="KAL1875012.1"/>
    <property type="molecule type" value="Genomic_DNA"/>
</dbReference>
<feature type="active site" evidence="3">
    <location>
        <position position="278"/>
    </location>
</feature>
<dbReference type="InterPro" id="IPR027519">
    <property type="entry name" value="KFase_ver/fungi-typ"/>
</dbReference>
<keyword evidence="1 3" id="KW-0378">Hydrolase</keyword>
<evidence type="ECO:0000313" key="6">
    <source>
        <dbReference type="EMBL" id="KAL1875012.1"/>
    </source>
</evidence>
<dbReference type="PANTHER" id="PTHR48081:SF33">
    <property type="entry name" value="KYNURENINE FORMAMIDASE"/>
    <property type="match status" value="1"/>
</dbReference>
<gene>
    <name evidence="6" type="ORF">Plec18167_005680</name>
</gene>
<evidence type="ECO:0000256" key="1">
    <source>
        <dbReference type="ARBA" id="ARBA00022801"/>
    </source>
</evidence>
<dbReference type="InterPro" id="IPR050300">
    <property type="entry name" value="GDXG_lipolytic_enzyme"/>
</dbReference>
<evidence type="ECO:0000313" key="7">
    <source>
        <dbReference type="Proteomes" id="UP001583193"/>
    </source>
</evidence>
<feature type="active site" description="Nucleophile" evidence="3">
    <location>
        <position position="141"/>
    </location>
</feature>
<comment type="domain">
    <text evidence="3">The main chain amide nitrogen atoms of the second glycine and its adjacent residue in the HGGXW motif define the oxyanion hole, and stabilize the oxyanion that forms during the nucleophilic attack by the catalytic serine during substrate cleavage.</text>
</comment>
<dbReference type="EC" id="3.5.1.9" evidence="3"/>
<protein>
    <recommendedName>
        <fullName evidence="3">Kynurenine formamidase</fullName>
        <shortName evidence="3">KFA</shortName>
        <shortName evidence="3">KFase</shortName>
        <ecNumber evidence="3">3.5.1.9</ecNumber>
    </recommendedName>
    <alternativeName>
        <fullName evidence="3">Arylformamidase</fullName>
    </alternativeName>
    <alternativeName>
        <fullName evidence="3">N-formylkynurenine formamidase</fullName>
        <shortName evidence="3">FKF</shortName>
    </alternativeName>
</protein>
<dbReference type="Gene3D" id="3.40.50.1820">
    <property type="entry name" value="alpha/beta hydrolase"/>
    <property type="match status" value="1"/>
</dbReference>
<accession>A0ABR3XGG4</accession>
<comment type="catalytic activity">
    <reaction evidence="3">
        <text>N-formyl-L-kynurenine + H2O = L-kynurenine + formate + H(+)</text>
        <dbReference type="Rhea" id="RHEA:13009"/>
        <dbReference type="ChEBI" id="CHEBI:15377"/>
        <dbReference type="ChEBI" id="CHEBI:15378"/>
        <dbReference type="ChEBI" id="CHEBI:15740"/>
        <dbReference type="ChEBI" id="CHEBI:57959"/>
        <dbReference type="ChEBI" id="CHEBI:58629"/>
        <dbReference type="EC" id="3.5.1.9"/>
    </reaction>
</comment>
<dbReference type="HAMAP" id="MF_03014">
    <property type="entry name" value="KFase"/>
    <property type="match status" value="1"/>
</dbReference>
<keyword evidence="7" id="KW-1185">Reference proteome</keyword>
<dbReference type="InterPro" id="IPR049492">
    <property type="entry name" value="BD-FAE-like_dom"/>
</dbReference>
<evidence type="ECO:0000256" key="3">
    <source>
        <dbReference type="HAMAP-Rule" id="MF_03014"/>
    </source>
</evidence>
<comment type="caution">
    <text evidence="6">The sequence shown here is derived from an EMBL/GenBank/DDBJ whole genome shotgun (WGS) entry which is preliminary data.</text>
</comment>
<evidence type="ECO:0000256" key="2">
    <source>
        <dbReference type="ARBA" id="ARBA00023079"/>
    </source>
</evidence>
<name>A0ABR3XGG4_9EURO</name>
<feature type="domain" description="BD-FAE-like" evidence="5">
    <location>
        <begin position="108"/>
        <end position="252"/>
    </location>
</feature>
<organism evidence="6 7">
    <name type="scientific">Paecilomyces lecythidis</name>
    <dbReference type="NCBI Taxonomy" id="3004212"/>
    <lineage>
        <taxon>Eukaryota</taxon>
        <taxon>Fungi</taxon>
        <taxon>Dikarya</taxon>
        <taxon>Ascomycota</taxon>
        <taxon>Pezizomycotina</taxon>
        <taxon>Eurotiomycetes</taxon>
        <taxon>Eurotiomycetidae</taxon>
        <taxon>Eurotiales</taxon>
        <taxon>Thermoascaceae</taxon>
        <taxon>Paecilomyces</taxon>
    </lineage>
</organism>
<feature type="short sequence motif" description="HGGXW" evidence="3">
    <location>
        <begin position="45"/>
        <end position="49"/>
    </location>
</feature>
<comment type="similarity">
    <text evidence="3">Belongs to the kynurenine formamidase family.</text>
</comment>
<reference evidence="6 7" key="1">
    <citation type="journal article" date="2024" name="IMA Fungus">
        <title>IMA Genome - F19 : A genome assembly and annotation guide to empower mycologists, including annotated draft genome sequences of Ceratocystis pirilliformis, Diaporthe australafricana, Fusarium ophioides, Paecilomyces lecythidis, and Sporothrix stenoceras.</title>
        <authorList>
            <person name="Aylward J."/>
            <person name="Wilson A.M."/>
            <person name="Visagie C.M."/>
            <person name="Spraker J."/>
            <person name="Barnes I."/>
            <person name="Buitendag C."/>
            <person name="Ceriani C."/>
            <person name="Del Mar Angel L."/>
            <person name="du Plessis D."/>
            <person name="Fuchs T."/>
            <person name="Gasser K."/>
            <person name="Kramer D."/>
            <person name="Li W."/>
            <person name="Munsamy K."/>
            <person name="Piso A."/>
            <person name="Price J.L."/>
            <person name="Sonnekus B."/>
            <person name="Thomas C."/>
            <person name="van der Nest A."/>
            <person name="van Dijk A."/>
            <person name="van Heerden A."/>
            <person name="van Vuuren N."/>
            <person name="Yilmaz N."/>
            <person name="Duong T.A."/>
            <person name="van der Merwe N.A."/>
            <person name="Wingfield M.J."/>
            <person name="Wingfield B.D."/>
        </authorList>
    </citation>
    <scope>NUCLEOTIDE SEQUENCE [LARGE SCALE GENOMIC DNA]</scope>
    <source>
        <strain evidence="6 7">CMW 18167</strain>
    </source>
</reference>